<dbReference type="Gene3D" id="3.40.50.20">
    <property type="match status" value="1"/>
</dbReference>
<dbReference type="GO" id="GO:0046872">
    <property type="term" value="F:metal ion binding"/>
    <property type="evidence" value="ECO:0007669"/>
    <property type="project" value="UniProtKB-KW"/>
</dbReference>
<accession>A0A2G9C655</accession>
<evidence type="ECO:0000256" key="3">
    <source>
        <dbReference type="ARBA" id="ARBA00004496"/>
    </source>
</evidence>
<dbReference type="SUPFAM" id="SSF52440">
    <property type="entry name" value="PreATP-grasp domain"/>
    <property type="match status" value="1"/>
</dbReference>
<evidence type="ECO:0000256" key="19">
    <source>
        <dbReference type="PIRSR" id="PIRSR039102-3"/>
    </source>
</evidence>
<dbReference type="InterPro" id="IPR016185">
    <property type="entry name" value="PreATP-grasp_dom_sf"/>
</dbReference>
<dbReference type="EMBL" id="PEOG01000052">
    <property type="protein sequence ID" value="PIM51822.1"/>
    <property type="molecule type" value="Genomic_DNA"/>
</dbReference>
<comment type="cofactor">
    <cofactor evidence="1">
        <name>Mn(2+)</name>
        <dbReference type="ChEBI" id="CHEBI:29035"/>
    </cofactor>
</comment>
<evidence type="ECO:0000256" key="5">
    <source>
        <dbReference type="ARBA" id="ARBA00012216"/>
    </source>
</evidence>
<dbReference type="GO" id="GO:0071555">
    <property type="term" value="P:cell wall organization"/>
    <property type="evidence" value="ECO:0007669"/>
    <property type="project" value="UniProtKB-KW"/>
</dbReference>
<dbReference type="PIRSF" id="PIRSF039102">
    <property type="entry name" value="Ddl/VanB"/>
    <property type="match status" value="1"/>
</dbReference>
<dbReference type="GO" id="GO:0009252">
    <property type="term" value="P:peptidoglycan biosynthetic process"/>
    <property type="evidence" value="ECO:0007669"/>
    <property type="project" value="UniProtKB-UniRule"/>
</dbReference>
<evidence type="ECO:0000256" key="10">
    <source>
        <dbReference type="ARBA" id="ARBA00022840"/>
    </source>
</evidence>
<comment type="cofactor">
    <cofactor evidence="19">
        <name>Mg(2+)</name>
        <dbReference type="ChEBI" id="CHEBI:18420"/>
    </cofactor>
    <cofactor evidence="19">
        <name>Mn(2+)</name>
        <dbReference type="ChEBI" id="CHEBI:29035"/>
    </cofactor>
    <text evidence="19">Binds 2 magnesium or manganese ions per subunit.</text>
</comment>
<keyword evidence="7 17" id="KW-0436">Ligase</keyword>
<evidence type="ECO:0000256" key="2">
    <source>
        <dbReference type="ARBA" id="ARBA00003921"/>
    </source>
</evidence>
<comment type="catalytic activity">
    <reaction evidence="16 17">
        <text>2 D-alanine + ATP = D-alanyl-D-alanine + ADP + phosphate + H(+)</text>
        <dbReference type="Rhea" id="RHEA:11224"/>
        <dbReference type="ChEBI" id="CHEBI:15378"/>
        <dbReference type="ChEBI" id="CHEBI:30616"/>
        <dbReference type="ChEBI" id="CHEBI:43474"/>
        <dbReference type="ChEBI" id="CHEBI:57416"/>
        <dbReference type="ChEBI" id="CHEBI:57822"/>
        <dbReference type="ChEBI" id="CHEBI:456216"/>
        <dbReference type="EC" id="6.3.2.4"/>
    </reaction>
</comment>
<dbReference type="NCBIfam" id="NF002378">
    <property type="entry name" value="PRK01372.1"/>
    <property type="match status" value="1"/>
</dbReference>
<feature type="domain" description="ATP-grasp" evidence="21">
    <location>
        <begin position="124"/>
        <end position="327"/>
    </location>
</feature>
<dbReference type="UniPathway" id="UPA00219"/>
<evidence type="ECO:0000256" key="20">
    <source>
        <dbReference type="PROSITE-ProRule" id="PRU00409"/>
    </source>
</evidence>
<evidence type="ECO:0000256" key="4">
    <source>
        <dbReference type="ARBA" id="ARBA00010871"/>
    </source>
</evidence>
<keyword evidence="8 19" id="KW-0479">Metal-binding</keyword>
<dbReference type="OrthoDB" id="9813261at2"/>
<proteinExistence type="inferred from homology"/>
<keyword evidence="15 17" id="KW-0961">Cell wall biogenesis/degradation</keyword>
<dbReference type="Proteomes" id="UP000231501">
    <property type="component" value="Unassembled WGS sequence"/>
</dbReference>
<dbReference type="SUPFAM" id="SSF56059">
    <property type="entry name" value="Glutathione synthetase ATP-binding domain-like"/>
    <property type="match status" value="1"/>
</dbReference>
<evidence type="ECO:0000259" key="21">
    <source>
        <dbReference type="PROSITE" id="PS50975"/>
    </source>
</evidence>
<dbReference type="RefSeq" id="WP_099862949.1">
    <property type="nucleotide sequence ID" value="NZ_PEOG01000052.1"/>
</dbReference>
<sequence length="335" mass="35952">MTADLDTASALYQQLAIGRIDAKALGKVAVLFGGDSAEREVSLMSGGGVLAALQSEGVDAHAFDPGQRNLLELKAEGFQRAFIALHGRHGEDGTVQGALELMGIPYTGSGVMASAIAMDKITTKRVWLADQLSTPRWVSLRRDELQPERVRTVPDELGLPVFVKPPHEGSSIGASKVMGYSDMQAAVELAAKYDAEVLCEEFVDGAELTCPVLGEGVGAIALPVIEIRAEGGNYDYQNKYFTDTTQYLVGQLPPEEQARVQQLVLAAYRSLGARGWGRVDVMRRKSDGQLFLLEINTSPGMTSHSLVPKAAAAVGISYPKLCLYLLSQARLDSQA</sequence>
<keyword evidence="6 17" id="KW-0963">Cytoplasm</keyword>
<dbReference type="PANTHER" id="PTHR23132:SF23">
    <property type="entry name" value="D-ALANINE--D-ALANINE LIGASE B"/>
    <property type="match status" value="1"/>
</dbReference>
<comment type="similarity">
    <text evidence="4 17">Belongs to the D-alanine--D-alanine ligase family.</text>
</comment>
<feature type="binding site" evidence="19">
    <location>
        <position position="296"/>
    </location>
    <ligand>
        <name>Mg(2+)</name>
        <dbReference type="ChEBI" id="CHEBI:18420"/>
        <label>2</label>
    </ligand>
</feature>
<evidence type="ECO:0000256" key="7">
    <source>
        <dbReference type="ARBA" id="ARBA00022598"/>
    </source>
</evidence>
<dbReference type="PROSITE" id="PS00843">
    <property type="entry name" value="DALA_DALA_LIGASE_1"/>
    <property type="match status" value="1"/>
</dbReference>
<keyword evidence="23" id="KW-1185">Reference proteome</keyword>
<dbReference type="InterPro" id="IPR005905">
    <property type="entry name" value="D_ala_D_ala"/>
</dbReference>
<dbReference type="Gene3D" id="3.30.470.20">
    <property type="entry name" value="ATP-grasp fold, B domain"/>
    <property type="match status" value="1"/>
</dbReference>
<dbReference type="Pfam" id="PF07478">
    <property type="entry name" value="Dala_Dala_lig_C"/>
    <property type="match status" value="1"/>
</dbReference>
<dbReference type="GO" id="GO:0005524">
    <property type="term" value="F:ATP binding"/>
    <property type="evidence" value="ECO:0007669"/>
    <property type="project" value="UniProtKB-UniRule"/>
</dbReference>
<feature type="binding site" evidence="19">
    <location>
        <position position="294"/>
    </location>
    <ligand>
        <name>Mg(2+)</name>
        <dbReference type="ChEBI" id="CHEBI:18420"/>
        <label>2</label>
    </ligand>
</feature>
<dbReference type="EC" id="6.3.2.4" evidence="5 17"/>
<feature type="binding site" evidence="19">
    <location>
        <position position="294"/>
    </location>
    <ligand>
        <name>Mg(2+)</name>
        <dbReference type="ChEBI" id="CHEBI:18420"/>
        <label>1</label>
    </ligand>
</feature>
<dbReference type="Pfam" id="PF01820">
    <property type="entry name" value="Dala_Dala_lig_N"/>
    <property type="match status" value="1"/>
</dbReference>
<dbReference type="FunFam" id="3.40.50.20:FF:000013">
    <property type="entry name" value="D-alanine--D-alanine ligase"/>
    <property type="match status" value="1"/>
</dbReference>
<dbReference type="GO" id="GO:0005829">
    <property type="term" value="C:cytosol"/>
    <property type="evidence" value="ECO:0007669"/>
    <property type="project" value="TreeGrafter"/>
</dbReference>
<comment type="subcellular location">
    <subcellularLocation>
        <location evidence="3 17">Cytoplasm</location>
    </subcellularLocation>
</comment>
<dbReference type="GO" id="GO:0008716">
    <property type="term" value="F:D-alanine-D-alanine ligase activity"/>
    <property type="evidence" value="ECO:0007669"/>
    <property type="project" value="UniProtKB-UniRule"/>
</dbReference>
<evidence type="ECO:0000256" key="13">
    <source>
        <dbReference type="ARBA" id="ARBA00022984"/>
    </source>
</evidence>
<evidence type="ECO:0000313" key="23">
    <source>
        <dbReference type="Proteomes" id="UP000231501"/>
    </source>
</evidence>
<dbReference type="NCBIfam" id="TIGR01205">
    <property type="entry name" value="D_ala_D_alaTIGR"/>
    <property type="match status" value="1"/>
</dbReference>
<comment type="function">
    <text evidence="2 17">Cell wall formation.</text>
</comment>
<evidence type="ECO:0000256" key="17">
    <source>
        <dbReference type="HAMAP-Rule" id="MF_00047"/>
    </source>
</evidence>
<keyword evidence="12 17" id="KW-0133">Cell shape</keyword>
<feature type="active site" evidence="18">
    <location>
        <position position="170"/>
    </location>
</feature>
<evidence type="ECO:0000256" key="9">
    <source>
        <dbReference type="ARBA" id="ARBA00022741"/>
    </source>
</evidence>
<feature type="binding site" evidence="19">
    <location>
        <position position="280"/>
    </location>
    <ligand>
        <name>Mg(2+)</name>
        <dbReference type="ChEBI" id="CHEBI:18420"/>
        <label>1</label>
    </ligand>
</feature>
<evidence type="ECO:0000256" key="8">
    <source>
        <dbReference type="ARBA" id="ARBA00022723"/>
    </source>
</evidence>
<keyword evidence="10 20" id="KW-0067">ATP-binding</keyword>
<evidence type="ECO:0000256" key="1">
    <source>
        <dbReference type="ARBA" id="ARBA00001936"/>
    </source>
</evidence>
<dbReference type="PANTHER" id="PTHR23132">
    <property type="entry name" value="D-ALANINE--D-ALANINE LIGASE"/>
    <property type="match status" value="1"/>
</dbReference>
<gene>
    <name evidence="17" type="primary">ddl</name>
    <name evidence="22" type="ORF">CS062_17875</name>
</gene>
<reference evidence="22 23" key="1">
    <citation type="submission" date="2017-11" db="EMBL/GenBank/DDBJ databases">
        <title>Draft genome sequence of Mitsuaria sp. HWN-4.</title>
        <authorList>
            <person name="Gundlapally S.R."/>
        </authorList>
    </citation>
    <scope>NUCLEOTIDE SEQUENCE [LARGE SCALE GENOMIC DNA]</scope>
    <source>
        <strain evidence="22 23">HWN-4</strain>
    </source>
</reference>
<name>A0A2G9C655_9BURK</name>
<dbReference type="InterPro" id="IPR013815">
    <property type="entry name" value="ATP_grasp_subdomain_1"/>
</dbReference>
<comment type="pathway">
    <text evidence="17">Cell wall biogenesis; peptidoglycan biosynthesis.</text>
</comment>
<dbReference type="InterPro" id="IPR000291">
    <property type="entry name" value="D-Ala_lig_Van_CS"/>
</dbReference>
<keyword evidence="14 19" id="KW-0464">Manganese</keyword>
<keyword evidence="11 19" id="KW-0460">Magnesium</keyword>
<evidence type="ECO:0000256" key="18">
    <source>
        <dbReference type="PIRSR" id="PIRSR039102-1"/>
    </source>
</evidence>
<keyword evidence="13 17" id="KW-0573">Peptidoglycan synthesis</keyword>
<dbReference type="AlphaFoldDB" id="A0A2G9C655"/>
<organism evidence="22 23">
    <name type="scientific">Roseateles chitinivorans</name>
    <dbReference type="NCBI Taxonomy" id="2917965"/>
    <lineage>
        <taxon>Bacteria</taxon>
        <taxon>Pseudomonadati</taxon>
        <taxon>Pseudomonadota</taxon>
        <taxon>Betaproteobacteria</taxon>
        <taxon>Burkholderiales</taxon>
        <taxon>Sphaerotilaceae</taxon>
        <taxon>Roseateles</taxon>
    </lineage>
</organism>
<protein>
    <recommendedName>
        <fullName evidence="5 17">D-alanine--D-alanine ligase</fullName>
        <ecNumber evidence="5 17">6.3.2.4</ecNumber>
    </recommendedName>
    <alternativeName>
        <fullName evidence="17">D-Ala-D-Ala ligase</fullName>
    </alternativeName>
    <alternativeName>
        <fullName evidence="17">D-alanylalanine synthetase</fullName>
    </alternativeName>
</protein>
<evidence type="ECO:0000256" key="11">
    <source>
        <dbReference type="ARBA" id="ARBA00022842"/>
    </source>
</evidence>
<dbReference type="InterPro" id="IPR011761">
    <property type="entry name" value="ATP-grasp"/>
</dbReference>
<evidence type="ECO:0000256" key="14">
    <source>
        <dbReference type="ARBA" id="ARBA00023211"/>
    </source>
</evidence>
<feature type="active site" evidence="18">
    <location>
        <position position="305"/>
    </location>
</feature>
<comment type="caution">
    <text evidence="22">The sequence shown here is derived from an EMBL/GenBank/DDBJ whole genome shotgun (WGS) entry which is preliminary data.</text>
</comment>
<dbReference type="HAMAP" id="MF_00047">
    <property type="entry name" value="Dala_Dala_lig"/>
    <property type="match status" value="1"/>
</dbReference>
<feature type="active site" evidence="18">
    <location>
        <position position="38"/>
    </location>
</feature>
<evidence type="ECO:0000256" key="15">
    <source>
        <dbReference type="ARBA" id="ARBA00023316"/>
    </source>
</evidence>
<dbReference type="PROSITE" id="PS50975">
    <property type="entry name" value="ATP_GRASP"/>
    <property type="match status" value="1"/>
</dbReference>
<evidence type="ECO:0000313" key="22">
    <source>
        <dbReference type="EMBL" id="PIM51822.1"/>
    </source>
</evidence>
<evidence type="ECO:0000256" key="16">
    <source>
        <dbReference type="ARBA" id="ARBA00047614"/>
    </source>
</evidence>
<evidence type="ECO:0000256" key="6">
    <source>
        <dbReference type="ARBA" id="ARBA00022490"/>
    </source>
</evidence>
<evidence type="ECO:0000256" key="12">
    <source>
        <dbReference type="ARBA" id="ARBA00022960"/>
    </source>
</evidence>
<dbReference type="GO" id="GO:0008360">
    <property type="term" value="P:regulation of cell shape"/>
    <property type="evidence" value="ECO:0007669"/>
    <property type="project" value="UniProtKB-KW"/>
</dbReference>
<dbReference type="InterPro" id="IPR011127">
    <property type="entry name" value="Dala_Dala_lig_N"/>
</dbReference>
<dbReference type="InterPro" id="IPR011095">
    <property type="entry name" value="Dala_Dala_lig_C"/>
</dbReference>
<dbReference type="Gene3D" id="3.30.1490.20">
    <property type="entry name" value="ATP-grasp fold, A domain"/>
    <property type="match status" value="1"/>
</dbReference>
<dbReference type="PROSITE" id="PS00844">
    <property type="entry name" value="DALA_DALA_LIGASE_2"/>
    <property type="match status" value="1"/>
</dbReference>
<keyword evidence="9 20" id="KW-0547">Nucleotide-binding</keyword>